<dbReference type="InterPro" id="IPR000713">
    <property type="entry name" value="Mur_ligase_N"/>
</dbReference>
<comment type="function">
    <text evidence="15">Cell wall formation. Catalyzes the transfer of a GlcNAc subunit on undecaprenyl-pyrophosphoryl-MurNAc-pentapeptide (lipid intermediate I) to form undecaprenyl-pyrophosphoryl-MurNAc-(pentapeptide)GlcNAc (lipid intermediate II).</text>
</comment>
<keyword evidence="5 16" id="KW-0436">Ligase</keyword>
<keyword evidence="15" id="KW-0328">Glycosyltransferase</keyword>
<feature type="binding site" evidence="15">
    <location>
        <begin position="14"/>
        <end position="16"/>
    </location>
    <ligand>
        <name>UDP-N-acetyl-alpha-D-glucosamine</name>
        <dbReference type="ChEBI" id="CHEBI:57705"/>
    </ligand>
</feature>
<evidence type="ECO:0000256" key="11">
    <source>
        <dbReference type="ARBA" id="ARBA00023136"/>
    </source>
</evidence>
<evidence type="ECO:0000256" key="15">
    <source>
        <dbReference type="HAMAP-Rule" id="MF_00033"/>
    </source>
</evidence>
<evidence type="ECO:0000259" key="19">
    <source>
        <dbReference type="Pfam" id="PF03033"/>
    </source>
</evidence>
<keyword evidence="10 15" id="KW-0573">Peptidoglycan synthesis</keyword>
<evidence type="ECO:0000313" key="23">
    <source>
        <dbReference type="Proteomes" id="UP000296469"/>
    </source>
</evidence>
<dbReference type="SUPFAM" id="SSF53756">
    <property type="entry name" value="UDP-Glycosyltransferase/glycogen phosphorylase"/>
    <property type="match status" value="1"/>
</dbReference>
<dbReference type="GO" id="GO:0005737">
    <property type="term" value="C:cytoplasm"/>
    <property type="evidence" value="ECO:0007669"/>
    <property type="project" value="UniProtKB-SubCell"/>
</dbReference>
<dbReference type="Pfam" id="PF04101">
    <property type="entry name" value="Glyco_tran_28_C"/>
    <property type="match status" value="1"/>
</dbReference>
<dbReference type="EC" id="6.3.2.8" evidence="16"/>
<dbReference type="SUPFAM" id="SSF51984">
    <property type="entry name" value="MurCD N-terminal domain"/>
    <property type="match status" value="1"/>
</dbReference>
<dbReference type="Pfam" id="PF01225">
    <property type="entry name" value="Mur_ligase"/>
    <property type="match status" value="1"/>
</dbReference>
<comment type="similarity">
    <text evidence="16">Belongs to the MurCDEF family.</text>
</comment>
<dbReference type="OrthoDB" id="9804126at2"/>
<evidence type="ECO:0000259" key="21">
    <source>
        <dbReference type="Pfam" id="PF08245"/>
    </source>
</evidence>
<dbReference type="InterPro" id="IPR050061">
    <property type="entry name" value="MurCDEF_pg_biosynth"/>
</dbReference>
<evidence type="ECO:0000259" key="17">
    <source>
        <dbReference type="Pfam" id="PF01225"/>
    </source>
</evidence>
<organism evidence="22 23">
    <name type="scientific">Cellulomonas shaoxiangyii</name>
    <dbReference type="NCBI Taxonomy" id="2566013"/>
    <lineage>
        <taxon>Bacteria</taxon>
        <taxon>Bacillati</taxon>
        <taxon>Actinomycetota</taxon>
        <taxon>Actinomycetes</taxon>
        <taxon>Micrococcales</taxon>
        <taxon>Cellulomonadaceae</taxon>
        <taxon>Cellulomonas</taxon>
    </lineage>
</organism>
<dbReference type="Proteomes" id="UP000296469">
    <property type="component" value="Chromosome"/>
</dbReference>
<dbReference type="NCBIfam" id="TIGR01082">
    <property type="entry name" value="murC"/>
    <property type="match status" value="1"/>
</dbReference>
<dbReference type="InterPro" id="IPR007235">
    <property type="entry name" value="Glyco_trans_28_C"/>
</dbReference>
<feature type="binding site" evidence="15">
    <location>
        <position position="205"/>
    </location>
    <ligand>
        <name>UDP-N-acetyl-alpha-D-glucosamine</name>
        <dbReference type="ChEBI" id="CHEBI:57705"/>
    </ligand>
</feature>
<dbReference type="PANTHER" id="PTHR43445">
    <property type="entry name" value="UDP-N-ACETYLMURAMATE--L-ALANINE LIGASE-RELATED"/>
    <property type="match status" value="1"/>
</dbReference>
<keyword evidence="7 16" id="KW-0547">Nucleotide-binding</keyword>
<dbReference type="GO" id="GO:0005886">
    <property type="term" value="C:plasma membrane"/>
    <property type="evidence" value="ECO:0007669"/>
    <property type="project" value="UniProtKB-SubCell"/>
</dbReference>
<evidence type="ECO:0000256" key="5">
    <source>
        <dbReference type="ARBA" id="ARBA00022598"/>
    </source>
</evidence>
<sequence>MADAPAVLLAGGGTAGHVNPLLAVADELRRRHPGARLSVLGTAEGLEARLVPEHGYPLAVVPRVPLPRRPTADWFRLPGRLRAAVAAAESAIDAIGAQVVVGFGGYVATPAYLAARRRGVPVVVHEQNARPGLANRLGARGAAAVAVTFPGTPLPGAQVTGLPLRRPVQDLVHARATDPVGTRRAAAAVLGLDPDAPTLLVTGGSLGAVSVNRAVSGAAADLLATGAQVLHLTGRGKDAEVRAAVAAVPGAERYHVLEYLTAMEHALAVADVVVARAGAGTVCELAALGIPAVYVPLPVGNGEQRLNAAPVVAAGGGVLVDDAELTPDWVRAHLPVLLATGDAGEARLRMGAAAAGVGVRDGAARVAALVEAQLRGHVPGGVAGGSPAGDATPVVGTTQDPVTGAVPPATGPAVPHPGTRGAVALADLGRVHLVGVGGAGMSAIAPLLAARGLAVSGSDAHDGPALAGLRAAGVHVHVGHDAAHVEDVDSLVVSSAVRASNPEVVRARARGLPVLHRSEALASLMAGRDAVAVAGAHGKTTTSAMIATALLHAGADPAFAIGGVVRSAGGTLGGARHGDGPFVAEADESDGSFLAYEPLVAVVTNVEPDHLDHYGSREAFEDAFVHFAGRIRPGGLLVACGDDPGASRLVARVGAELRGRDVDVVTYGVGQGVDVHVGASRPTDDGRWEVVLTPTDGEAVTLHLRVPGAHNALDAAAAWCVLRRLGVAPAAAAAGLDDFAGTGRRFEDRGTVAGVRVVDDYAHHPTEVAALLTAARQVAGEGRVVALFQPHLYSRTRTFATEFGTAFDLADVVVVTDVYAAREDPAPGVTGGLVADAVPTPGKARFVPDRVAAAHAVAELARAGDLVLTVGAGDVTELGAVVLAALEQRGARGRDEGAATGGTAADGALP</sequence>
<dbReference type="EMBL" id="CP039291">
    <property type="protein sequence ID" value="QCB93888.1"/>
    <property type="molecule type" value="Genomic_DNA"/>
</dbReference>
<reference evidence="22 23" key="1">
    <citation type="submission" date="2019-04" db="EMBL/GenBank/DDBJ databases">
        <title>Isolation and identification of Cellulomonas shaoxiangyii sp. Nov. isolated from feces of the Tibetan antelopes (Pantholops hodgsonii) in the Qinghai-Tibet plateau of China.</title>
        <authorList>
            <person name="Tian Z."/>
        </authorList>
    </citation>
    <scope>NUCLEOTIDE SEQUENCE [LARGE SCALE GENOMIC DNA]</scope>
    <source>
        <strain evidence="22 23">Z28</strain>
    </source>
</reference>
<protein>
    <recommendedName>
        <fullName evidence="15 16">Multifunctional fusion protein</fullName>
    </recommendedName>
    <domain>
        <recommendedName>
            <fullName evidence="15">UDP-N-acetylglucosamine--N-acetylmuramyl-(pentapeptide) pyrophosphoryl-undecaprenol N-acetylglucosamine transferase</fullName>
            <ecNumber evidence="15">2.4.1.227</ecNumber>
        </recommendedName>
        <alternativeName>
            <fullName evidence="15">Undecaprenyl-PP-MurNAc-pentapeptide-UDPGlcNAc GlcNAc transferase</fullName>
        </alternativeName>
    </domain>
    <domain>
        <recommendedName>
            <fullName evidence="16">UDP-N-acetylmuramate--L-alanine ligase</fullName>
            <ecNumber evidence="16">6.3.2.8</ecNumber>
        </recommendedName>
        <alternativeName>
            <fullName evidence="16">UDP-N-acetylmuramoyl-L-alanine synthetase</fullName>
        </alternativeName>
    </domain>
</protein>
<feature type="domain" description="Mur ligase N-terminal catalytic" evidence="17">
    <location>
        <begin position="431"/>
        <end position="527"/>
    </location>
</feature>
<feature type="binding site" evidence="15">
    <location>
        <position position="128"/>
    </location>
    <ligand>
        <name>UDP-N-acetyl-alpha-D-glucosamine</name>
        <dbReference type="ChEBI" id="CHEBI:57705"/>
    </ligand>
</feature>
<keyword evidence="11 15" id="KW-0472">Membrane</keyword>
<keyword evidence="4 16" id="KW-0963">Cytoplasm</keyword>
<dbReference type="EC" id="2.4.1.227" evidence="15"/>
<dbReference type="InterPro" id="IPR004101">
    <property type="entry name" value="Mur_ligase_C"/>
</dbReference>
<comment type="catalytic activity">
    <reaction evidence="14 16">
        <text>UDP-N-acetyl-alpha-D-muramate + L-alanine + ATP = UDP-N-acetyl-alpha-D-muramoyl-L-alanine + ADP + phosphate + H(+)</text>
        <dbReference type="Rhea" id="RHEA:23372"/>
        <dbReference type="ChEBI" id="CHEBI:15378"/>
        <dbReference type="ChEBI" id="CHEBI:30616"/>
        <dbReference type="ChEBI" id="CHEBI:43474"/>
        <dbReference type="ChEBI" id="CHEBI:57972"/>
        <dbReference type="ChEBI" id="CHEBI:70757"/>
        <dbReference type="ChEBI" id="CHEBI:83898"/>
        <dbReference type="ChEBI" id="CHEBI:456216"/>
        <dbReference type="EC" id="6.3.2.8"/>
    </reaction>
</comment>
<dbReference type="SUPFAM" id="SSF53244">
    <property type="entry name" value="MurD-like peptide ligases, peptide-binding domain"/>
    <property type="match status" value="1"/>
</dbReference>
<evidence type="ECO:0000259" key="18">
    <source>
        <dbReference type="Pfam" id="PF02875"/>
    </source>
</evidence>
<dbReference type="Gene3D" id="3.90.190.20">
    <property type="entry name" value="Mur ligase, C-terminal domain"/>
    <property type="match status" value="1"/>
</dbReference>
<comment type="subcellular location">
    <subcellularLocation>
        <location evidence="15">Cell membrane</location>
        <topology evidence="15">Peripheral membrane protein</topology>
        <orientation evidence="15">Cytoplasmic side</orientation>
    </subcellularLocation>
    <subcellularLocation>
        <location evidence="1 16">Cytoplasm</location>
    </subcellularLocation>
</comment>
<comment type="pathway">
    <text evidence="2 15">Cell wall biogenesis; peptidoglycan biosynthesis.</text>
</comment>
<dbReference type="Pfam" id="PF08245">
    <property type="entry name" value="Mur_ligase_M"/>
    <property type="match status" value="1"/>
</dbReference>
<evidence type="ECO:0000256" key="6">
    <source>
        <dbReference type="ARBA" id="ARBA00022618"/>
    </source>
</evidence>
<dbReference type="GO" id="GO:0051991">
    <property type="term" value="F:UDP-N-acetyl-D-glucosamine:N-acetylmuramoyl-L-alanyl-D-glutamyl-meso-2,6-diaminopimelyl-D-alanyl-D-alanine-diphosphoundecaprenol 4-beta-N-acetylglucosaminlytransferase activity"/>
    <property type="evidence" value="ECO:0007669"/>
    <property type="project" value="RHEA"/>
</dbReference>
<dbReference type="GO" id="GO:0005975">
    <property type="term" value="P:carbohydrate metabolic process"/>
    <property type="evidence" value="ECO:0007669"/>
    <property type="project" value="InterPro"/>
</dbReference>
<dbReference type="GO" id="GO:0008763">
    <property type="term" value="F:UDP-N-acetylmuramate-L-alanine ligase activity"/>
    <property type="evidence" value="ECO:0007669"/>
    <property type="project" value="UniProtKB-UniRule"/>
</dbReference>
<dbReference type="GO" id="GO:0009252">
    <property type="term" value="P:peptidoglycan biosynthetic process"/>
    <property type="evidence" value="ECO:0007669"/>
    <property type="project" value="UniProtKB-UniRule"/>
</dbReference>
<evidence type="ECO:0000256" key="14">
    <source>
        <dbReference type="ARBA" id="ARBA00047833"/>
    </source>
</evidence>
<keyword evidence="9 15" id="KW-0133">Cell shape</keyword>
<name>A0A4P7SJK7_9CELL</name>
<keyword evidence="13 15" id="KW-0961">Cell wall biogenesis/degradation</keyword>
<feature type="binding site" evidence="15">
    <location>
        <position position="165"/>
    </location>
    <ligand>
        <name>UDP-N-acetyl-alpha-D-glucosamine</name>
        <dbReference type="ChEBI" id="CHEBI:57705"/>
    </ligand>
</feature>
<dbReference type="InterPro" id="IPR036565">
    <property type="entry name" value="Mur-like_cat_sf"/>
</dbReference>
<evidence type="ECO:0000256" key="3">
    <source>
        <dbReference type="ARBA" id="ARBA00022475"/>
    </source>
</evidence>
<evidence type="ECO:0000256" key="4">
    <source>
        <dbReference type="ARBA" id="ARBA00022490"/>
    </source>
</evidence>
<dbReference type="CDD" id="cd03785">
    <property type="entry name" value="GT28_MurG"/>
    <property type="match status" value="1"/>
</dbReference>
<feature type="domain" description="Glycosyl transferase family 28 C-terminal" evidence="20">
    <location>
        <begin position="198"/>
        <end position="343"/>
    </location>
</feature>
<dbReference type="SUPFAM" id="SSF53623">
    <property type="entry name" value="MurD-like peptide ligases, catalytic domain"/>
    <property type="match status" value="1"/>
</dbReference>
<keyword evidence="6 15" id="KW-0132">Cell division</keyword>
<dbReference type="GO" id="GO:0005524">
    <property type="term" value="F:ATP binding"/>
    <property type="evidence" value="ECO:0007669"/>
    <property type="project" value="UniProtKB-UniRule"/>
</dbReference>
<dbReference type="GO" id="GO:0051301">
    <property type="term" value="P:cell division"/>
    <property type="evidence" value="ECO:0007669"/>
    <property type="project" value="UniProtKB-KW"/>
</dbReference>
<dbReference type="RefSeq" id="WP_135975058.1">
    <property type="nucleotide sequence ID" value="NZ_CP039291.1"/>
</dbReference>
<dbReference type="InterPro" id="IPR006009">
    <property type="entry name" value="GlcNAc_MurG"/>
</dbReference>
<dbReference type="Gene3D" id="3.40.50.720">
    <property type="entry name" value="NAD(P)-binding Rossmann-like Domain"/>
    <property type="match status" value="1"/>
</dbReference>
<dbReference type="GO" id="GO:0008360">
    <property type="term" value="P:regulation of cell shape"/>
    <property type="evidence" value="ECO:0007669"/>
    <property type="project" value="UniProtKB-KW"/>
</dbReference>
<dbReference type="PANTHER" id="PTHR43445:SF3">
    <property type="entry name" value="UDP-N-ACETYLMURAMATE--L-ALANINE LIGASE"/>
    <property type="match status" value="1"/>
</dbReference>
<dbReference type="GO" id="GO:0050511">
    <property type="term" value="F:undecaprenyldiphospho-muramoylpentapeptide beta-N-acetylglucosaminyltransferase activity"/>
    <property type="evidence" value="ECO:0007669"/>
    <property type="project" value="UniProtKB-UniRule"/>
</dbReference>
<evidence type="ECO:0000256" key="16">
    <source>
        <dbReference type="HAMAP-Rule" id="MF_00046"/>
    </source>
</evidence>
<feature type="domain" description="Glycosyltransferase family 28 N-terminal" evidence="19">
    <location>
        <begin position="7"/>
        <end position="146"/>
    </location>
</feature>
<accession>A0A4P7SJK7</accession>
<dbReference type="Gene3D" id="3.40.50.2000">
    <property type="entry name" value="Glycogen Phosphorylase B"/>
    <property type="match status" value="2"/>
</dbReference>
<evidence type="ECO:0000256" key="10">
    <source>
        <dbReference type="ARBA" id="ARBA00022984"/>
    </source>
</evidence>
<dbReference type="UniPathway" id="UPA00219"/>
<dbReference type="KEGG" id="celz:E5225_10280"/>
<evidence type="ECO:0000256" key="2">
    <source>
        <dbReference type="ARBA" id="ARBA00004752"/>
    </source>
</evidence>
<evidence type="ECO:0000256" key="9">
    <source>
        <dbReference type="ARBA" id="ARBA00022960"/>
    </source>
</evidence>
<evidence type="ECO:0000256" key="7">
    <source>
        <dbReference type="ARBA" id="ARBA00022741"/>
    </source>
</evidence>
<comment type="catalytic activity">
    <reaction evidence="15">
        <text>di-trans,octa-cis-undecaprenyl diphospho-N-acetyl-alpha-D-muramoyl-L-alanyl-D-glutamyl-meso-2,6-diaminopimeloyl-D-alanyl-D-alanine + UDP-N-acetyl-alpha-D-glucosamine = di-trans,octa-cis-undecaprenyl diphospho-[N-acetyl-alpha-D-glucosaminyl-(1-&gt;4)]-N-acetyl-alpha-D-muramoyl-L-alanyl-D-glutamyl-meso-2,6-diaminopimeloyl-D-alanyl-D-alanine + UDP + H(+)</text>
        <dbReference type="Rhea" id="RHEA:31227"/>
        <dbReference type="ChEBI" id="CHEBI:15378"/>
        <dbReference type="ChEBI" id="CHEBI:57705"/>
        <dbReference type="ChEBI" id="CHEBI:58223"/>
        <dbReference type="ChEBI" id="CHEBI:61387"/>
        <dbReference type="ChEBI" id="CHEBI:61388"/>
        <dbReference type="EC" id="2.4.1.227"/>
    </reaction>
</comment>
<evidence type="ECO:0000256" key="8">
    <source>
        <dbReference type="ARBA" id="ARBA00022840"/>
    </source>
</evidence>
<dbReference type="HAMAP" id="MF_00046">
    <property type="entry name" value="MurC"/>
    <property type="match status" value="1"/>
</dbReference>
<dbReference type="Gene3D" id="3.40.1190.10">
    <property type="entry name" value="Mur-like, catalytic domain"/>
    <property type="match status" value="1"/>
</dbReference>
<evidence type="ECO:0000259" key="20">
    <source>
        <dbReference type="Pfam" id="PF04101"/>
    </source>
</evidence>
<keyword evidence="8 16" id="KW-0067">ATP-binding</keyword>
<feature type="domain" description="Mur ligase central" evidence="21">
    <location>
        <begin position="533"/>
        <end position="721"/>
    </location>
</feature>
<keyword evidence="23" id="KW-1185">Reference proteome</keyword>
<evidence type="ECO:0000313" key="22">
    <source>
        <dbReference type="EMBL" id="QCB93888.1"/>
    </source>
</evidence>
<gene>
    <name evidence="15" type="primary">murG</name>
    <name evidence="16" type="synonym">murC</name>
    <name evidence="22" type="ORF">E5225_10280</name>
</gene>
<dbReference type="InterPro" id="IPR005758">
    <property type="entry name" value="UDP-N-AcMur_Ala_ligase_MurC"/>
</dbReference>
<dbReference type="HAMAP" id="MF_00033">
    <property type="entry name" value="MurG"/>
    <property type="match status" value="1"/>
</dbReference>
<dbReference type="Pfam" id="PF03033">
    <property type="entry name" value="Glyco_transf_28"/>
    <property type="match status" value="1"/>
</dbReference>
<comment type="similarity">
    <text evidence="15">Belongs to the glycosyltransferase 28 family. MurG subfamily.</text>
</comment>
<keyword evidence="15" id="KW-0808">Transferase</keyword>
<evidence type="ECO:0000256" key="1">
    <source>
        <dbReference type="ARBA" id="ARBA00004496"/>
    </source>
</evidence>
<proteinExistence type="inferred from homology"/>
<dbReference type="InterPro" id="IPR013221">
    <property type="entry name" value="Mur_ligase_cen"/>
</dbReference>
<dbReference type="Pfam" id="PF02875">
    <property type="entry name" value="Mur_ligase_C"/>
    <property type="match status" value="1"/>
</dbReference>
<evidence type="ECO:0000256" key="13">
    <source>
        <dbReference type="ARBA" id="ARBA00023316"/>
    </source>
</evidence>
<evidence type="ECO:0000256" key="12">
    <source>
        <dbReference type="ARBA" id="ARBA00023306"/>
    </source>
</evidence>
<dbReference type="AlphaFoldDB" id="A0A4P7SJK7"/>
<feature type="binding site" evidence="16">
    <location>
        <begin position="535"/>
        <end position="541"/>
    </location>
    <ligand>
        <name>ATP</name>
        <dbReference type="ChEBI" id="CHEBI:30616"/>
    </ligand>
</feature>
<dbReference type="InterPro" id="IPR036615">
    <property type="entry name" value="Mur_ligase_C_dom_sf"/>
</dbReference>
<feature type="domain" description="Mur ligase C-terminal" evidence="18">
    <location>
        <begin position="744"/>
        <end position="873"/>
    </location>
</feature>
<dbReference type="InterPro" id="IPR004276">
    <property type="entry name" value="GlycoTrans_28_N"/>
</dbReference>
<keyword evidence="12 15" id="KW-0131">Cell cycle</keyword>
<dbReference type="GO" id="GO:0071555">
    <property type="term" value="P:cell wall organization"/>
    <property type="evidence" value="ECO:0007669"/>
    <property type="project" value="UniProtKB-KW"/>
</dbReference>
<keyword evidence="3 15" id="KW-1003">Cell membrane</keyword>
<feature type="binding site" evidence="15">
    <location>
        <position position="304"/>
    </location>
    <ligand>
        <name>UDP-N-acetyl-alpha-D-glucosamine</name>
        <dbReference type="ChEBI" id="CHEBI:57705"/>
    </ligand>
</feature>
<comment type="caution">
    <text evidence="15">Lacks conserved residue(s) required for the propagation of feature annotation.</text>
</comment>